<gene>
    <name evidence="3" type="ORF">CLV30_11410</name>
</gene>
<evidence type="ECO:0000313" key="3">
    <source>
        <dbReference type="EMBL" id="PSL01280.1"/>
    </source>
</evidence>
<name>A0A2P8DVN7_9ACTN</name>
<comment type="caution">
    <text evidence="3">The sequence shown here is derived from an EMBL/GenBank/DDBJ whole genome shotgun (WGS) entry which is preliminary data.</text>
</comment>
<keyword evidence="4" id="KW-1185">Reference proteome</keyword>
<dbReference type="InterPro" id="IPR050564">
    <property type="entry name" value="F420-G6PD/mer"/>
</dbReference>
<dbReference type="CDD" id="cd01097">
    <property type="entry name" value="Tetrahydromethanopterin_reductase"/>
    <property type="match status" value="1"/>
</dbReference>
<dbReference type="OrthoDB" id="9814695at2"/>
<dbReference type="RefSeq" id="WP_106538528.1">
    <property type="nucleotide sequence ID" value="NZ_ML142899.1"/>
</dbReference>
<protein>
    <submittedName>
        <fullName evidence="3">5,10-methylenetetrahydromethanopterin reductase</fullName>
    </submittedName>
</protein>
<reference evidence="3 4" key="1">
    <citation type="submission" date="2018-03" db="EMBL/GenBank/DDBJ databases">
        <title>Genomic Encyclopedia of Archaeal and Bacterial Type Strains, Phase II (KMG-II): from individual species to whole genera.</title>
        <authorList>
            <person name="Goeker M."/>
        </authorList>
    </citation>
    <scope>NUCLEOTIDE SEQUENCE [LARGE SCALE GENOMIC DNA]</scope>
    <source>
        <strain evidence="3 4">DSM 45211</strain>
    </source>
</reference>
<proteinExistence type="predicted"/>
<dbReference type="Gene3D" id="3.20.20.30">
    <property type="entry name" value="Luciferase-like domain"/>
    <property type="match status" value="1"/>
</dbReference>
<dbReference type="AlphaFoldDB" id="A0A2P8DVN7"/>
<evidence type="ECO:0000313" key="4">
    <source>
        <dbReference type="Proteomes" id="UP000243528"/>
    </source>
</evidence>
<dbReference type="Proteomes" id="UP000243528">
    <property type="component" value="Unassembled WGS sequence"/>
</dbReference>
<dbReference type="InterPro" id="IPR011251">
    <property type="entry name" value="Luciferase-like_dom"/>
</dbReference>
<dbReference type="PANTHER" id="PTHR43244:SF1">
    <property type="entry name" value="5,10-METHYLENETETRAHYDROMETHANOPTERIN REDUCTASE"/>
    <property type="match status" value="1"/>
</dbReference>
<dbReference type="Pfam" id="PF00296">
    <property type="entry name" value="Bac_luciferase"/>
    <property type="match status" value="1"/>
</dbReference>
<dbReference type="GO" id="GO:0016705">
    <property type="term" value="F:oxidoreductase activity, acting on paired donors, with incorporation or reduction of molecular oxygen"/>
    <property type="evidence" value="ECO:0007669"/>
    <property type="project" value="InterPro"/>
</dbReference>
<keyword evidence="1" id="KW-0560">Oxidoreductase</keyword>
<dbReference type="InterPro" id="IPR036661">
    <property type="entry name" value="Luciferase-like_sf"/>
</dbReference>
<accession>A0A2P8DVN7</accession>
<dbReference type="SUPFAM" id="SSF51679">
    <property type="entry name" value="Bacterial luciferase-like"/>
    <property type="match status" value="1"/>
</dbReference>
<dbReference type="PANTHER" id="PTHR43244">
    <property type="match status" value="1"/>
</dbReference>
<dbReference type="EMBL" id="PYGE01000014">
    <property type="protein sequence ID" value="PSL01280.1"/>
    <property type="molecule type" value="Genomic_DNA"/>
</dbReference>
<evidence type="ECO:0000256" key="1">
    <source>
        <dbReference type="ARBA" id="ARBA00023002"/>
    </source>
</evidence>
<sequence length="317" mass="33649">MRYGITIPLDRPIGHVGALAAHAEKLGFDELWLADHYYNRDVAVALTLMAEHTETPTLGTAVASPFLRHPTLLASLAGTIGELAGERFVLGLGSGGYEFGQEMEISIKRPLAAIAESTRIVRELLAGRADVAGDVFSARGSALRWPAARTPVHLAARGPKMLALAGEIADGVITHGISDTHIDYVRDKTGGGTDVCLMLDVEVGDDQRGAYERLRPRCLMMAGGSYADELIDVYGLPRDQVAALREAVRTDGRERAAELVTDDIAAAFGIAGPVSHVREQLGRLDARGVDSVILSVGGGTADEVADHMTRLAEAVHG</sequence>
<evidence type="ECO:0000259" key="2">
    <source>
        <dbReference type="Pfam" id="PF00296"/>
    </source>
</evidence>
<organism evidence="3 4">
    <name type="scientific">Haloactinopolyspora alba</name>
    <dbReference type="NCBI Taxonomy" id="648780"/>
    <lineage>
        <taxon>Bacteria</taxon>
        <taxon>Bacillati</taxon>
        <taxon>Actinomycetota</taxon>
        <taxon>Actinomycetes</taxon>
        <taxon>Jiangellales</taxon>
        <taxon>Jiangellaceae</taxon>
        <taxon>Haloactinopolyspora</taxon>
    </lineage>
</organism>
<feature type="domain" description="Luciferase-like" evidence="2">
    <location>
        <begin position="12"/>
        <end position="290"/>
    </location>
</feature>